<feature type="transmembrane region" description="Helical" evidence="2">
    <location>
        <begin position="236"/>
        <end position="260"/>
    </location>
</feature>
<feature type="compositionally biased region" description="Polar residues" evidence="1">
    <location>
        <begin position="355"/>
        <end position="375"/>
    </location>
</feature>
<feature type="transmembrane region" description="Helical" evidence="2">
    <location>
        <begin position="127"/>
        <end position="145"/>
    </location>
</feature>
<evidence type="ECO:0000256" key="2">
    <source>
        <dbReference type="SAM" id="Phobius"/>
    </source>
</evidence>
<sequence>MALYPMEQYWIARAALVGLTLFASFTLFVVSLCRARTRRDPARTAFTFLKAAFAIFSLFCCFDTVQFILAVISYRFGLIQPDALNIIGAIASLMINVTDVLILMILPRVAAGILIAHSGEPRYVDKLIKIGTYGAAVVLVPLAIASTALQIKYYYSYLYEDLDTIYNLITAFRSLVFAAAVLIGARAVMVKYQTRSEKRVATVSTLLIVSSVFWLLRTTYGVVTIATIEKNGNYRIYHNITEVVFAIWPAFIALCIILAIGTKKQDGLWSTAQAFTMPNQQTPWNYNNNATQPLPQHIMQQYAQAGWYPAQQAYYPPQVQQSAPQQFAPQRFAPQQYAPQQQPLPPQQVYVPPSELSSRTPNQHFSSFSQDGTSNPIPPIAAPPLPGDSMGSDQAKDTTAQPPR</sequence>
<feature type="transmembrane region" description="Helical" evidence="2">
    <location>
        <begin position="45"/>
        <end position="74"/>
    </location>
</feature>
<keyword evidence="2" id="KW-0812">Transmembrane</keyword>
<keyword evidence="2" id="KW-1133">Transmembrane helix</keyword>
<feature type="compositionally biased region" description="Low complexity" evidence="1">
    <location>
        <begin position="335"/>
        <end position="353"/>
    </location>
</feature>
<feature type="transmembrane region" description="Helical" evidence="2">
    <location>
        <begin position="12"/>
        <end position="33"/>
    </location>
</feature>
<comment type="caution">
    <text evidence="3">The sequence shown here is derived from an EMBL/GenBank/DDBJ whole genome shotgun (WGS) entry which is preliminary data.</text>
</comment>
<evidence type="ECO:0000313" key="4">
    <source>
        <dbReference type="Proteomes" id="UP000722485"/>
    </source>
</evidence>
<proteinExistence type="predicted"/>
<name>A0A9P5H6G8_9HYPO</name>
<gene>
    <name evidence="3" type="ORF">G7Z17_g8162</name>
</gene>
<dbReference type="Proteomes" id="UP000722485">
    <property type="component" value="Unassembled WGS sequence"/>
</dbReference>
<dbReference type="EMBL" id="JAANBB010000198">
    <property type="protein sequence ID" value="KAF7546828.1"/>
    <property type="molecule type" value="Genomic_DNA"/>
</dbReference>
<dbReference type="AlphaFoldDB" id="A0A9P5H6G8"/>
<evidence type="ECO:0000256" key="1">
    <source>
        <dbReference type="SAM" id="MobiDB-lite"/>
    </source>
</evidence>
<organism evidence="3 4">
    <name type="scientific">Cylindrodendrum hubeiense</name>
    <dbReference type="NCBI Taxonomy" id="595255"/>
    <lineage>
        <taxon>Eukaryota</taxon>
        <taxon>Fungi</taxon>
        <taxon>Dikarya</taxon>
        <taxon>Ascomycota</taxon>
        <taxon>Pezizomycotina</taxon>
        <taxon>Sordariomycetes</taxon>
        <taxon>Hypocreomycetidae</taxon>
        <taxon>Hypocreales</taxon>
        <taxon>Nectriaceae</taxon>
        <taxon>Cylindrodendrum</taxon>
    </lineage>
</organism>
<keyword evidence="4" id="KW-1185">Reference proteome</keyword>
<feature type="transmembrane region" description="Helical" evidence="2">
    <location>
        <begin position="86"/>
        <end position="106"/>
    </location>
</feature>
<dbReference type="OrthoDB" id="5100757at2759"/>
<protein>
    <submittedName>
        <fullName evidence="3">Uncharacterized protein</fullName>
    </submittedName>
</protein>
<accession>A0A9P5H6G8</accession>
<feature type="region of interest" description="Disordered" evidence="1">
    <location>
        <begin position="335"/>
        <end position="404"/>
    </location>
</feature>
<feature type="transmembrane region" description="Helical" evidence="2">
    <location>
        <begin position="165"/>
        <end position="188"/>
    </location>
</feature>
<keyword evidence="2" id="KW-0472">Membrane</keyword>
<reference evidence="3" key="1">
    <citation type="submission" date="2020-03" db="EMBL/GenBank/DDBJ databases">
        <title>Draft Genome Sequence of Cylindrodendrum hubeiense.</title>
        <authorList>
            <person name="Buettner E."/>
            <person name="Kellner H."/>
        </authorList>
    </citation>
    <scope>NUCLEOTIDE SEQUENCE</scope>
    <source>
        <strain evidence="3">IHI 201604</strain>
    </source>
</reference>
<evidence type="ECO:0000313" key="3">
    <source>
        <dbReference type="EMBL" id="KAF7546828.1"/>
    </source>
</evidence>
<feature type="compositionally biased region" description="Pro residues" evidence="1">
    <location>
        <begin position="376"/>
        <end position="386"/>
    </location>
</feature>